<evidence type="ECO:0000313" key="2">
    <source>
        <dbReference type="EMBL" id="KAF2785711.1"/>
    </source>
</evidence>
<keyword evidence="3" id="KW-1185">Reference proteome</keyword>
<protein>
    <submittedName>
        <fullName evidence="2">Uncharacterized protein</fullName>
    </submittedName>
</protein>
<reference evidence="2" key="1">
    <citation type="journal article" date="2020" name="Stud. Mycol.">
        <title>101 Dothideomycetes genomes: a test case for predicting lifestyles and emergence of pathogens.</title>
        <authorList>
            <person name="Haridas S."/>
            <person name="Albert R."/>
            <person name="Binder M."/>
            <person name="Bloem J."/>
            <person name="Labutti K."/>
            <person name="Salamov A."/>
            <person name="Andreopoulos B."/>
            <person name="Baker S."/>
            <person name="Barry K."/>
            <person name="Bills G."/>
            <person name="Bluhm B."/>
            <person name="Cannon C."/>
            <person name="Castanera R."/>
            <person name="Culley D."/>
            <person name="Daum C."/>
            <person name="Ezra D."/>
            <person name="Gonzalez J."/>
            <person name="Henrissat B."/>
            <person name="Kuo A."/>
            <person name="Liang C."/>
            <person name="Lipzen A."/>
            <person name="Lutzoni F."/>
            <person name="Magnuson J."/>
            <person name="Mondo S."/>
            <person name="Nolan M."/>
            <person name="Ohm R."/>
            <person name="Pangilinan J."/>
            <person name="Park H.-J."/>
            <person name="Ramirez L."/>
            <person name="Alfaro M."/>
            <person name="Sun H."/>
            <person name="Tritt A."/>
            <person name="Yoshinaga Y."/>
            <person name="Zwiers L.-H."/>
            <person name="Turgeon B."/>
            <person name="Goodwin S."/>
            <person name="Spatafora J."/>
            <person name="Crous P."/>
            <person name="Grigoriev I."/>
        </authorList>
    </citation>
    <scope>NUCLEOTIDE SEQUENCE</scope>
    <source>
        <strain evidence="2">CBS 109.77</strain>
    </source>
</reference>
<feature type="compositionally biased region" description="Basic residues" evidence="1">
    <location>
        <begin position="152"/>
        <end position="166"/>
    </location>
</feature>
<dbReference type="Proteomes" id="UP000799757">
    <property type="component" value="Unassembled WGS sequence"/>
</dbReference>
<feature type="compositionally biased region" description="Low complexity" evidence="1">
    <location>
        <begin position="128"/>
        <end position="148"/>
    </location>
</feature>
<organism evidence="2 3">
    <name type="scientific">Melanomma pulvis-pyrius CBS 109.77</name>
    <dbReference type="NCBI Taxonomy" id="1314802"/>
    <lineage>
        <taxon>Eukaryota</taxon>
        <taxon>Fungi</taxon>
        <taxon>Dikarya</taxon>
        <taxon>Ascomycota</taxon>
        <taxon>Pezizomycotina</taxon>
        <taxon>Dothideomycetes</taxon>
        <taxon>Pleosporomycetidae</taxon>
        <taxon>Pleosporales</taxon>
        <taxon>Melanommataceae</taxon>
        <taxon>Melanomma</taxon>
    </lineage>
</organism>
<proteinExistence type="predicted"/>
<accession>A0A6A6WP83</accession>
<gene>
    <name evidence="2" type="ORF">K505DRAFT_165463</name>
</gene>
<sequence length="166" mass="17480">MRARRSSEPDAVDCGLVATLSVPPSCTDSTVLASISASMPIPHAKPPPEPPRTCNPPSKPHNITTTTTTAKKTKPHTSHEGNPKINLSPPSSPVRTHRAGNRGSATARPNQPPLAAKPNRQHLRTRVSSSALAALGAPSAALLKTKPIPTRPKTKKTEGKKKRVGN</sequence>
<evidence type="ECO:0000313" key="3">
    <source>
        <dbReference type="Proteomes" id="UP000799757"/>
    </source>
</evidence>
<evidence type="ECO:0000256" key="1">
    <source>
        <dbReference type="SAM" id="MobiDB-lite"/>
    </source>
</evidence>
<dbReference type="AlphaFoldDB" id="A0A6A6WP83"/>
<dbReference type="EMBL" id="MU002717">
    <property type="protein sequence ID" value="KAF2785711.1"/>
    <property type="molecule type" value="Genomic_DNA"/>
</dbReference>
<feature type="region of interest" description="Disordered" evidence="1">
    <location>
        <begin position="37"/>
        <end position="166"/>
    </location>
</feature>
<name>A0A6A6WP83_9PLEO</name>
<feature type="compositionally biased region" description="Pro residues" evidence="1">
    <location>
        <begin position="43"/>
        <end position="59"/>
    </location>
</feature>